<evidence type="ECO:0000313" key="2">
    <source>
        <dbReference type="Proteomes" id="UP000324222"/>
    </source>
</evidence>
<proteinExistence type="predicted"/>
<keyword evidence="2" id="KW-1185">Reference proteome</keyword>
<sequence length="59" mass="6875">MAKSQSSWLQEVTCYVQENRRDVTAAGQDRLVRNRLFQTMEASAPRRLSGNSRKFSRKK</sequence>
<protein>
    <submittedName>
        <fullName evidence="1">Uncharacterized protein</fullName>
    </submittedName>
</protein>
<name>A0A5B7IKT4_PORTR</name>
<gene>
    <name evidence="1" type="ORF">E2C01_075970</name>
</gene>
<accession>A0A5B7IKT4</accession>
<comment type="caution">
    <text evidence="1">The sequence shown here is derived from an EMBL/GenBank/DDBJ whole genome shotgun (WGS) entry which is preliminary data.</text>
</comment>
<evidence type="ECO:0000313" key="1">
    <source>
        <dbReference type="EMBL" id="MPC81358.1"/>
    </source>
</evidence>
<organism evidence="1 2">
    <name type="scientific">Portunus trituberculatus</name>
    <name type="common">Swimming crab</name>
    <name type="synonym">Neptunus trituberculatus</name>
    <dbReference type="NCBI Taxonomy" id="210409"/>
    <lineage>
        <taxon>Eukaryota</taxon>
        <taxon>Metazoa</taxon>
        <taxon>Ecdysozoa</taxon>
        <taxon>Arthropoda</taxon>
        <taxon>Crustacea</taxon>
        <taxon>Multicrustacea</taxon>
        <taxon>Malacostraca</taxon>
        <taxon>Eumalacostraca</taxon>
        <taxon>Eucarida</taxon>
        <taxon>Decapoda</taxon>
        <taxon>Pleocyemata</taxon>
        <taxon>Brachyura</taxon>
        <taxon>Eubrachyura</taxon>
        <taxon>Portunoidea</taxon>
        <taxon>Portunidae</taxon>
        <taxon>Portuninae</taxon>
        <taxon>Portunus</taxon>
    </lineage>
</organism>
<dbReference type="AlphaFoldDB" id="A0A5B7IKT4"/>
<dbReference type="EMBL" id="VSRR010056721">
    <property type="protein sequence ID" value="MPC81358.1"/>
    <property type="molecule type" value="Genomic_DNA"/>
</dbReference>
<dbReference type="Proteomes" id="UP000324222">
    <property type="component" value="Unassembled WGS sequence"/>
</dbReference>
<reference evidence="1 2" key="1">
    <citation type="submission" date="2019-05" db="EMBL/GenBank/DDBJ databases">
        <title>Another draft genome of Portunus trituberculatus and its Hox gene families provides insights of decapod evolution.</title>
        <authorList>
            <person name="Jeong J.-H."/>
            <person name="Song I."/>
            <person name="Kim S."/>
            <person name="Choi T."/>
            <person name="Kim D."/>
            <person name="Ryu S."/>
            <person name="Kim W."/>
        </authorList>
    </citation>
    <scope>NUCLEOTIDE SEQUENCE [LARGE SCALE GENOMIC DNA]</scope>
    <source>
        <tissue evidence="1">Muscle</tissue>
    </source>
</reference>